<dbReference type="Gene3D" id="3.40.50.740">
    <property type="match status" value="1"/>
</dbReference>
<dbReference type="GO" id="GO:0008863">
    <property type="term" value="F:formate dehydrogenase (NAD+) activity"/>
    <property type="evidence" value="ECO:0007669"/>
    <property type="project" value="InterPro"/>
</dbReference>
<dbReference type="Proteomes" id="UP000190774">
    <property type="component" value="Unassembled WGS sequence"/>
</dbReference>
<keyword evidence="12" id="KW-1185">Reference proteome</keyword>
<evidence type="ECO:0000256" key="5">
    <source>
        <dbReference type="ARBA" id="ARBA00022505"/>
    </source>
</evidence>
<dbReference type="InterPro" id="IPR009010">
    <property type="entry name" value="Asp_de-COase-like_dom_sf"/>
</dbReference>
<evidence type="ECO:0000256" key="1">
    <source>
        <dbReference type="ARBA" id="ARBA00001942"/>
    </source>
</evidence>
<dbReference type="RefSeq" id="WP_078815162.1">
    <property type="nucleotide sequence ID" value="NZ_FUYE01000016.1"/>
</dbReference>
<name>A0A1T4YR99_9BACT</name>
<comment type="similarity">
    <text evidence="3">Belongs to the prokaryotic molybdopterin-containing oxidoreductase family.</text>
</comment>
<keyword evidence="5" id="KW-0500">Molybdenum</keyword>
<proteinExistence type="inferred from homology"/>
<protein>
    <submittedName>
        <fullName evidence="11">Oxidoreductase alpha (Molybdopterin) subunit</fullName>
    </submittedName>
</protein>
<evidence type="ECO:0000256" key="4">
    <source>
        <dbReference type="ARBA" id="ARBA00022485"/>
    </source>
</evidence>
<gene>
    <name evidence="11" type="ORF">SAMN02745166_04008</name>
</gene>
<keyword evidence="9" id="KW-0411">Iron-sulfur</keyword>
<evidence type="ECO:0000256" key="8">
    <source>
        <dbReference type="ARBA" id="ARBA00023004"/>
    </source>
</evidence>
<sequence>MSAPIIPAQPPEKLTGIQVGKTKLSAAGVPAVANSLKHVYGNSGLLRGTAAMLKLNQMGGFDCPSCAWPDPDDHRSAFEFCENGAKAIASETTKKRVTPDFFADNSVAELAEWSDYEMDQAGRITQPVVLREGASHYEEISWDDAFQLIAHELNALASPDEAVFYTSGRATNEAAFLYQLFVRQFGTNNLPDCSNMCHESSGAALNQSIGVGKGTVTLKDLETAETVLIMGQNPGTNHPRMLSSLQKAVENGATIIAVNPMKEAGLTGFMHPQQMKGMLGRATPLAKHFLQVKLNGDQALLKGIAKTLVEDGTLDQAFIKEHTHGFEAYLQHLVGLNWADLENLSGISQADMQMVARQCASGDRKLITCWAMGLTQHKNAVATIQEVVNIHLLLGALGRESAGVCPVRGHSNVQGDRTMGIFEKMPEWFMDNLDRVFEFKSPRHHGWDVVAAIKAMHEGRGKVFYALGGNFLQATPDTEYTAEALRRCNLTVHICTKLNRSHLVTGRTGLILPCLGRSEWEEGGDLTQFCSVENSMSVVHASHGTLEPASPHLLSEPAIIARTAAATLGDRSKVNWLELASNYDLIRDLIEKVIPGFENFNDRVRQPGGFYLPSTVRERVWKTRTGKAEFNTHALDILVPGQGQLVLQTFRSHDQFNTTVYGLNDRYRGIGNERRIIFMNPQDMKDREIGPLEPVDLTSHFRGETRHAHGFLAIPYDQPAGSCAAYFPEANVLVPIDSYADVSLTPTSKSVLITVKPSV</sequence>
<feature type="domain" description="Molybdopterin oxidoreductase" evidence="10">
    <location>
        <begin position="123"/>
        <end position="493"/>
    </location>
</feature>
<dbReference type="GO" id="GO:0030151">
    <property type="term" value="F:molybdenum ion binding"/>
    <property type="evidence" value="ECO:0007669"/>
    <property type="project" value="InterPro"/>
</dbReference>
<keyword evidence="4" id="KW-0004">4Fe-4S</keyword>
<dbReference type="InterPro" id="IPR006656">
    <property type="entry name" value="Mopterin_OxRdtase"/>
</dbReference>
<keyword evidence="8" id="KW-0408">Iron</keyword>
<dbReference type="CDD" id="cd02787">
    <property type="entry name" value="MopB_CT_ydeP"/>
    <property type="match status" value="1"/>
</dbReference>
<evidence type="ECO:0000313" key="12">
    <source>
        <dbReference type="Proteomes" id="UP000190774"/>
    </source>
</evidence>
<dbReference type="EMBL" id="FUYE01000016">
    <property type="protein sequence ID" value="SKB04193.1"/>
    <property type="molecule type" value="Genomic_DNA"/>
</dbReference>
<dbReference type="PANTHER" id="PTHR43105">
    <property type="entry name" value="RESPIRATORY NITRATE REDUCTASE"/>
    <property type="match status" value="1"/>
</dbReference>
<evidence type="ECO:0000313" key="11">
    <source>
        <dbReference type="EMBL" id="SKB04193.1"/>
    </source>
</evidence>
<dbReference type="SUPFAM" id="SSF53706">
    <property type="entry name" value="Formate dehydrogenase/DMSO reductase, domains 1-3"/>
    <property type="match status" value="1"/>
</dbReference>
<dbReference type="NCBIfam" id="TIGR01701">
    <property type="entry name" value="Fdhalpha-like"/>
    <property type="match status" value="1"/>
</dbReference>
<dbReference type="CDD" id="cd02767">
    <property type="entry name" value="MopB_ydeP"/>
    <property type="match status" value="1"/>
</dbReference>
<dbReference type="OrthoDB" id="9805142at2"/>
<evidence type="ECO:0000256" key="9">
    <source>
        <dbReference type="ARBA" id="ARBA00023014"/>
    </source>
</evidence>
<dbReference type="InterPro" id="IPR010046">
    <property type="entry name" value="Mopterin_OxRdtse_a_bac"/>
</dbReference>
<evidence type="ECO:0000256" key="3">
    <source>
        <dbReference type="ARBA" id="ARBA00010312"/>
    </source>
</evidence>
<dbReference type="Pfam" id="PF00384">
    <property type="entry name" value="Molybdopterin"/>
    <property type="match status" value="1"/>
</dbReference>
<keyword evidence="7" id="KW-0560">Oxidoreductase</keyword>
<reference evidence="12" key="1">
    <citation type="submission" date="2017-02" db="EMBL/GenBank/DDBJ databases">
        <authorList>
            <person name="Varghese N."/>
            <person name="Submissions S."/>
        </authorList>
    </citation>
    <scope>NUCLEOTIDE SEQUENCE [LARGE SCALE GENOMIC DNA]</scope>
    <source>
        <strain evidence="12">ATCC 700200</strain>
    </source>
</reference>
<dbReference type="InterPro" id="IPR041953">
    <property type="entry name" value="YdeP_MopB"/>
</dbReference>
<dbReference type="Gene3D" id="3.40.228.10">
    <property type="entry name" value="Dimethylsulfoxide Reductase, domain 2"/>
    <property type="match status" value="1"/>
</dbReference>
<organism evidence="11 12">
    <name type="scientific">Prosthecobacter debontii</name>
    <dbReference type="NCBI Taxonomy" id="48467"/>
    <lineage>
        <taxon>Bacteria</taxon>
        <taxon>Pseudomonadati</taxon>
        <taxon>Verrucomicrobiota</taxon>
        <taxon>Verrucomicrobiia</taxon>
        <taxon>Verrucomicrobiales</taxon>
        <taxon>Verrucomicrobiaceae</taxon>
        <taxon>Prosthecobacter</taxon>
    </lineage>
</organism>
<dbReference type="GO" id="GO:0051539">
    <property type="term" value="F:4 iron, 4 sulfur cluster binding"/>
    <property type="evidence" value="ECO:0007669"/>
    <property type="project" value="UniProtKB-KW"/>
</dbReference>
<dbReference type="GO" id="GO:0016020">
    <property type="term" value="C:membrane"/>
    <property type="evidence" value="ECO:0007669"/>
    <property type="project" value="TreeGrafter"/>
</dbReference>
<comment type="cofactor">
    <cofactor evidence="2">
        <name>[4Fe-4S] cluster</name>
        <dbReference type="ChEBI" id="CHEBI:49883"/>
    </cofactor>
</comment>
<dbReference type="AlphaFoldDB" id="A0A1T4YR99"/>
<dbReference type="InterPro" id="IPR037951">
    <property type="entry name" value="MopB_CT_YdeP"/>
</dbReference>
<keyword evidence="6" id="KW-0479">Metal-binding</keyword>
<dbReference type="STRING" id="48467.SAMN02745166_04008"/>
<dbReference type="SUPFAM" id="SSF50692">
    <property type="entry name" value="ADC-like"/>
    <property type="match status" value="1"/>
</dbReference>
<evidence type="ECO:0000256" key="2">
    <source>
        <dbReference type="ARBA" id="ARBA00001966"/>
    </source>
</evidence>
<evidence type="ECO:0000256" key="6">
    <source>
        <dbReference type="ARBA" id="ARBA00022723"/>
    </source>
</evidence>
<dbReference type="PANTHER" id="PTHR43105:SF4">
    <property type="entry name" value="PROTEIN YDEP"/>
    <property type="match status" value="1"/>
</dbReference>
<evidence type="ECO:0000256" key="7">
    <source>
        <dbReference type="ARBA" id="ARBA00023002"/>
    </source>
</evidence>
<evidence type="ECO:0000259" key="10">
    <source>
        <dbReference type="Pfam" id="PF00384"/>
    </source>
</evidence>
<accession>A0A1T4YR99</accession>
<comment type="cofactor">
    <cofactor evidence="1">
        <name>Mo-bis(molybdopterin guanine dinucleotide)</name>
        <dbReference type="ChEBI" id="CHEBI:60539"/>
    </cofactor>
</comment>
<dbReference type="InterPro" id="IPR050123">
    <property type="entry name" value="Prok_molybdopt-oxidoreductase"/>
</dbReference>
<dbReference type="PIRSF" id="PIRSF000144">
    <property type="entry name" value="CbbBc"/>
    <property type="match status" value="1"/>
</dbReference>